<comment type="catalytic activity">
    <reaction evidence="6">
        <text>precorrin-2 + NAD(+) = sirohydrochlorin + NADH + 2 H(+)</text>
        <dbReference type="Rhea" id="RHEA:15613"/>
        <dbReference type="ChEBI" id="CHEBI:15378"/>
        <dbReference type="ChEBI" id="CHEBI:57540"/>
        <dbReference type="ChEBI" id="CHEBI:57945"/>
        <dbReference type="ChEBI" id="CHEBI:58351"/>
        <dbReference type="ChEBI" id="CHEBI:58827"/>
        <dbReference type="EC" id="1.3.1.76"/>
    </reaction>
</comment>
<dbReference type="OrthoDB" id="1721126at2759"/>
<keyword evidence="7" id="KW-0472">Membrane</keyword>
<dbReference type="Gene3D" id="3.40.50.720">
    <property type="entry name" value="NAD(P)-binding Rossmann-like Domain"/>
    <property type="match status" value="2"/>
</dbReference>
<dbReference type="InterPro" id="IPR036291">
    <property type="entry name" value="NAD(P)-bd_dom_sf"/>
</dbReference>
<evidence type="ECO:0000256" key="6">
    <source>
        <dbReference type="ARBA" id="ARBA00047561"/>
    </source>
</evidence>
<comment type="pathway">
    <text evidence="1">Porphyrin-containing compound metabolism; siroheme biosynthesis; sirohydrochlorin from precorrin-2: step 1/1.</text>
</comment>
<dbReference type="InterPro" id="IPR006367">
    <property type="entry name" value="Sirohaem_synthase_N"/>
</dbReference>
<keyword evidence="4" id="KW-0520">NAD</keyword>
<evidence type="ECO:0000256" key="5">
    <source>
        <dbReference type="ARBA" id="ARBA00023244"/>
    </source>
</evidence>
<keyword evidence="5" id="KW-0627">Porphyrin biosynthesis</keyword>
<dbReference type="Pfam" id="PF14824">
    <property type="entry name" value="Sirohm_synth_M"/>
    <property type="match status" value="1"/>
</dbReference>
<dbReference type="EC" id="1.3.1.76" evidence="2"/>
<feature type="transmembrane region" description="Helical" evidence="7">
    <location>
        <begin position="262"/>
        <end position="281"/>
    </location>
</feature>
<evidence type="ECO:0000259" key="8">
    <source>
        <dbReference type="Pfam" id="PF14823"/>
    </source>
</evidence>
<dbReference type="GO" id="GO:0019354">
    <property type="term" value="P:siroheme biosynthetic process"/>
    <property type="evidence" value="ECO:0007669"/>
    <property type="project" value="UniProtKB-UniPathway"/>
</dbReference>
<dbReference type="InterPro" id="IPR028162">
    <property type="entry name" value="Met8_C"/>
</dbReference>
<evidence type="ECO:0000256" key="4">
    <source>
        <dbReference type="ARBA" id="ARBA00023027"/>
    </source>
</evidence>
<evidence type="ECO:0000256" key="1">
    <source>
        <dbReference type="ARBA" id="ARBA00005010"/>
    </source>
</evidence>
<evidence type="ECO:0000256" key="3">
    <source>
        <dbReference type="ARBA" id="ARBA00023002"/>
    </source>
</evidence>
<gene>
    <name evidence="10" type="ORF">JR316_003612</name>
</gene>
<organism evidence="10">
    <name type="scientific">Psilocybe cubensis</name>
    <name type="common">Psychedelic mushroom</name>
    <name type="synonym">Stropharia cubensis</name>
    <dbReference type="NCBI Taxonomy" id="181762"/>
    <lineage>
        <taxon>Eukaryota</taxon>
        <taxon>Fungi</taxon>
        <taxon>Dikarya</taxon>
        <taxon>Basidiomycota</taxon>
        <taxon>Agaricomycotina</taxon>
        <taxon>Agaricomycetes</taxon>
        <taxon>Agaricomycetidae</taxon>
        <taxon>Agaricales</taxon>
        <taxon>Agaricineae</taxon>
        <taxon>Strophariaceae</taxon>
        <taxon>Psilocybe</taxon>
    </lineage>
</organism>
<keyword evidence="3" id="KW-0560">Oxidoreductase</keyword>
<accession>A0A8H7Y5H0</accession>
<protein>
    <recommendedName>
        <fullName evidence="2">precorrin-2 dehydrogenase</fullName>
        <ecNumber evidence="2">1.3.1.76</ecNumber>
    </recommendedName>
</protein>
<dbReference type="Pfam" id="PF14823">
    <property type="entry name" value="Sirohm_synth_C"/>
    <property type="match status" value="1"/>
</dbReference>
<comment type="caution">
    <text evidence="10">The sequence shown here is derived from an EMBL/GenBank/DDBJ whole genome shotgun (WGS) entry which is preliminary data.</text>
</comment>
<dbReference type="GO" id="GO:0004325">
    <property type="term" value="F:ferrochelatase activity"/>
    <property type="evidence" value="ECO:0007669"/>
    <property type="project" value="InterPro"/>
</dbReference>
<dbReference type="Gene3D" id="3.30.160.110">
    <property type="entry name" value="Siroheme synthase, domain 2"/>
    <property type="match status" value="1"/>
</dbReference>
<feature type="domain" description="Siroheme synthase central" evidence="9">
    <location>
        <begin position="136"/>
        <end position="161"/>
    </location>
</feature>
<feature type="domain" description="Siroheme biosynthesis protein Met8 C-terminal" evidence="8">
    <location>
        <begin position="169"/>
        <end position="233"/>
    </location>
</feature>
<keyword evidence="7" id="KW-0812">Transmembrane</keyword>
<dbReference type="PANTHER" id="PTHR35330">
    <property type="entry name" value="SIROHEME BIOSYNTHESIS PROTEIN MET8"/>
    <property type="match status" value="1"/>
</dbReference>
<sequence length="287" mass="32054">MDNNDTRIKNLGGGSLLIAWQLKGKNVLIVGGGEVASQRIESILASDAFIHVLSPQNGLHPRTRQFIELRKDRITYHERCYSGPGELDDMDMVLTALDDNELSRSIVELSRQRRIPVNAADIPDLCDFYFGAQIRDGPLQIMISTNGNGPRIASLIKTRLQKGLSGLEGEAIIKVGQLRNKLKERAPGVGGQLGRDRMKWISSLCNKWEMEDFTLLDEAMMDRLLDEGWEQGKRVPEIKDLGIRPTGNNTHRCRLYNACSNSLVQTVIAFVAGAAMTTLLFRHVSKR</sequence>
<dbReference type="NCBIfam" id="TIGR01470">
    <property type="entry name" value="cysG_Nterm"/>
    <property type="match status" value="1"/>
</dbReference>
<evidence type="ECO:0000256" key="2">
    <source>
        <dbReference type="ARBA" id="ARBA00012400"/>
    </source>
</evidence>
<dbReference type="SUPFAM" id="SSF75615">
    <property type="entry name" value="Siroheme synthase middle domains-like"/>
    <property type="match status" value="1"/>
</dbReference>
<dbReference type="InterPro" id="IPR028161">
    <property type="entry name" value="Met8-like"/>
</dbReference>
<name>A0A8H7Y5H0_PSICU</name>
<dbReference type="UniPathway" id="UPA00262">
    <property type="reaction ID" value="UER00222"/>
</dbReference>
<evidence type="ECO:0000313" key="10">
    <source>
        <dbReference type="EMBL" id="KAG5171525.1"/>
    </source>
</evidence>
<dbReference type="PANTHER" id="PTHR35330:SF1">
    <property type="entry name" value="SIROHEME BIOSYNTHESIS PROTEIN MET8"/>
    <property type="match status" value="1"/>
</dbReference>
<dbReference type="AlphaFoldDB" id="A0A8H7Y5H0"/>
<evidence type="ECO:0000256" key="7">
    <source>
        <dbReference type="SAM" id="Phobius"/>
    </source>
</evidence>
<dbReference type="SUPFAM" id="SSF51735">
    <property type="entry name" value="NAD(P)-binding Rossmann-fold domains"/>
    <property type="match status" value="1"/>
</dbReference>
<dbReference type="InterPro" id="IPR028281">
    <property type="entry name" value="Sirohaem_synthase_central"/>
</dbReference>
<proteinExistence type="predicted"/>
<dbReference type="EMBL" id="JAFIQS010000003">
    <property type="protein sequence ID" value="KAG5171525.1"/>
    <property type="molecule type" value="Genomic_DNA"/>
</dbReference>
<dbReference type="GO" id="GO:0043115">
    <property type="term" value="F:precorrin-2 dehydrogenase activity"/>
    <property type="evidence" value="ECO:0007669"/>
    <property type="project" value="UniProtKB-EC"/>
</dbReference>
<dbReference type="Pfam" id="PF13241">
    <property type="entry name" value="NAD_binding_7"/>
    <property type="match status" value="1"/>
</dbReference>
<reference evidence="10" key="1">
    <citation type="submission" date="2021-02" db="EMBL/GenBank/DDBJ databases">
        <title>Psilocybe cubensis genome.</title>
        <authorList>
            <person name="Mckernan K.J."/>
            <person name="Crawford S."/>
            <person name="Trippe A."/>
            <person name="Kane L.T."/>
            <person name="Mclaughlin S."/>
        </authorList>
    </citation>
    <scope>NUCLEOTIDE SEQUENCE [LARGE SCALE GENOMIC DNA]</scope>
    <source>
        <strain evidence="10">MGC-MH-2018</strain>
    </source>
</reference>
<evidence type="ECO:0000259" key="9">
    <source>
        <dbReference type="Pfam" id="PF14824"/>
    </source>
</evidence>
<keyword evidence="7" id="KW-1133">Transmembrane helix</keyword>